<comment type="caution">
    <text evidence="10">The sequence shown here is derived from an EMBL/GenBank/DDBJ whole genome shotgun (WGS) entry which is preliminary data.</text>
</comment>
<keyword evidence="3" id="KW-0813">Transport</keyword>
<evidence type="ECO:0000256" key="5">
    <source>
        <dbReference type="ARBA" id="ARBA00022741"/>
    </source>
</evidence>
<dbReference type="RefSeq" id="WP_313766953.1">
    <property type="nucleotide sequence ID" value="NZ_BAAAVH010000104.1"/>
</dbReference>
<dbReference type="PANTHER" id="PTHR43297">
    <property type="entry name" value="OLIGOPEPTIDE TRANSPORT ATP-BINDING PROTEIN APPD"/>
    <property type="match status" value="1"/>
</dbReference>
<feature type="region of interest" description="Disordered" evidence="8">
    <location>
        <begin position="1"/>
        <end position="34"/>
    </location>
</feature>
<dbReference type="InterPro" id="IPR050388">
    <property type="entry name" value="ABC_Ni/Peptide_Import"/>
</dbReference>
<dbReference type="Pfam" id="PF00005">
    <property type="entry name" value="ABC_tran"/>
    <property type="match status" value="1"/>
</dbReference>
<keyword evidence="5" id="KW-0547">Nucleotide-binding</keyword>
<dbReference type="Pfam" id="PF08352">
    <property type="entry name" value="oligo_HPY"/>
    <property type="match status" value="1"/>
</dbReference>
<gene>
    <name evidence="10" type="ORF">ACFP0N_32745</name>
</gene>
<dbReference type="InterPro" id="IPR013563">
    <property type="entry name" value="Oligopep_ABC_C"/>
</dbReference>
<evidence type="ECO:0000313" key="10">
    <source>
        <dbReference type="EMBL" id="MFC5889747.1"/>
    </source>
</evidence>
<organism evidence="10 11">
    <name type="scientific">Kitasatospora aburaviensis</name>
    <dbReference type="NCBI Taxonomy" id="67265"/>
    <lineage>
        <taxon>Bacteria</taxon>
        <taxon>Bacillati</taxon>
        <taxon>Actinomycetota</taxon>
        <taxon>Actinomycetes</taxon>
        <taxon>Kitasatosporales</taxon>
        <taxon>Streptomycetaceae</taxon>
        <taxon>Kitasatospora</taxon>
    </lineage>
</organism>
<evidence type="ECO:0000256" key="2">
    <source>
        <dbReference type="ARBA" id="ARBA00005417"/>
    </source>
</evidence>
<comment type="similarity">
    <text evidence="2">Belongs to the ABC transporter superfamily.</text>
</comment>
<dbReference type="InterPro" id="IPR017871">
    <property type="entry name" value="ABC_transporter-like_CS"/>
</dbReference>
<feature type="domain" description="ABC transporter" evidence="9">
    <location>
        <begin position="41"/>
        <end position="284"/>
    </location>
</feature>
<keyword evidence="7" id="KW-0472">Membrane</keyword>
<evidence type="ECO:0000256" key="3">
    <source>
        <dbReference type="ARBA" id="ARBA00022448"/>
    </source>
</evidence>
<dbReference type="EMBL" id="JBHSOD010000063">
    <property type="protein sequence ID" value="MFC5889747.1"/>
    <property type="molecule type" value="Genomic_DNA"/>
</dbReference>
<dbReference type="CDD" id="cd03257">
    <property type="entry name" value="ABC_NikE_OppD_transporters"/>
    <property type="match status" value="1"/>
</dbReference>
<name>A0ABW1F5T1_9ACTN</name>
<evidence type="ECO:0000256" key="4">
    <source>
        <dbReference type="ARBA" id="ARBA00022475"/>
    </source>
</evidence>
<dbReference type="InterPro" id="IPR003593">
    <property type="entry name" value="AAA+_ATPase"/>
</dbReference>
<keyword evidence="6 10" id="KW-0067">ATP-binding</keyword>
<reference evidence="11" key="1">
    <citation type="journal article" date="2019" name="Int. J. Syst. Evol. Microbiol.">
        <title>The Global Catalogue of Microorganisms (GCM) 10K type strain sequencing project: providing services to taxonomists for standard genome sequencing and annotation.</title>
        <authorList>
            <consortium name="The Broad Institute Genomics Platform"/>
            <consortium name="The Broad Institute Genome Sequencing Center for Infectious Disease"/>
            <person name="Wu L."/>
            <person name="Ma J."/>
        </authorList>
    </citation>
    <scope>NUCLEOTIDE SEQUENCE [LARGE SCALE GENOMIC DNA]</scope>
    <source>
        <strain evidence="11">CGMCC 4.1469</strain>
    </source>
</reference>
<dbReference type="SMART" id="SM00382">
    <property type="entry name" value="AAA"/>
    <property type="match status" value="1"/>
</dbReference>
<dbReference type="SUPFAM" id="SSF52540">
    <property type="entry name" value="P-loop containing nucleoside triphosphate hydrolases"/>
    <property type="match status" value="1"/>
</dbReference>
<evidence type="ECO:0000256" key="6">
    <source>
        <dbReference type="ARBA" id="ARBA00022840"/>
    </source>
</evidence>
<dbReference type="Gene3D" id="3.40.50.300">
    <property type="entry name" value="P-loop containing nucleotide triphosphate hydrolases"/>
    <property type="match status" value="1"/>
</dbReference>
<evidence type="ECO:0000259" key="9">
    <source>
        <dbReference type="PROSITE" id="PS50893"/>
    </source>
</evidence>
<keyword evidence="4" id="KW-1003">Cell membrane</keyword>
<dbReference type="NCBIfam" id="TIGR01727">
    <property type="entry name" value="oligo_HPY"/>
    <property type="match status" value="1"/>
</dbReference>
<comment type="subcellular location">
    <subcellularLocation>
        <location evidence="1">Cell membrane</location>
        <topology evidence="1">Peripheral membrane protein</topology>
    </subcellularLocation>
</comment>
<dbReference type="GO" id="GO:0005524">
    <property type="term" value="F:ATP binding"/>
    <property type="evidence" value="ECO:0007669"/>
    <property type="project" value="UniProtKB-KW"/>
</dbReference>
<evidence type="ECO:0000256" key="8">
    <source>
        <dbReference type="SAM" id="MobiDB-lite"/>
    </source>
</evidence>
<accession>A0ABW1F5T1</accession>
<dbReference type="InterPro" id="IPR027417">
    <property type="entry name" value="P-loop_NTPase"/>
</dbReference>
<keyword evidence="11" id="KW-1185">Reference proteome</keyword>
<dbReference type="PROSITE" id="PS50893">
    <property type="entry name" value="ABC_TRANSPORTER_2"/>
    <property type="match status" value="1"/>
</dbReference>
<dbReference type="PANTHER" id="PTHR43297:SF2">
    <property type="entry name" value="DIPEPTIDE TRANSPORT ATP-BINDING PROTEIN DPPD"/>
    <property type="match status" value="1"/>
</dbReference>
<dbReference type="Proteomes" id="UP001596067">
    <property type="component" value="Unassembled WGS sequence"/>
</dbReference>
<evidence type="ECO:0000256" key="1">
    <source>
        <dbReference type="ARBA" id="ARBA00004202"/>
    </source>
</evidence>
<evidence type="ECO:0000313" key="11">
    <source>
        <dbReference type="Proteomes" id="UP001596067"/>
    </source>
</evidence>
<proteinExistence type="inferred from homology"/>
<evidence type="ECO:0000256" key="7">
    <source>
        <dbReference type="ARBA" id="ARBA00023136"/>
    </source>
</evidence>
<dbReference type="PROSITE" id="PS00211">
    <property type="entry name" value="ABC_TRANSPORTER_1"/>
    <property type="match status" value="1"/>
</dbReference>
<dbReference type="InterPro" id="IPR003439">
    <property type="entry name" value="ABC_transporter-like_ATP-bd"/>
</dbReference>
<protein>
    <submittedName>
        <fullName evidence="10">ABC transporter ATP-binding protein</fullName>
    </submittedName>
</protein>
<sequence>MTARRTPASDPTARRTAASEPTASDPAASRTTASDRAALDIQAYRLRLPGTARPVLAGVDLTVAAGETVALVGESGSGKSLTSRSVLGLLPEGATTEGAVRVGGEDVLTMTPDRLRRLRTGTAAMIFQDPRAAINPMRRLGDFLTESVRLNGGLTAAAATTRATEMLDAVGLPATVLDRYPGQVSGGMLQRVMIAAALMGDPTIVLADEPTTALDVTTQAEVIALLGELQERFGTALLFVTHDLGLAAAISDRVCVMYAGRIVETGPAEALFERPRHPYTAALLASTPRLEAPGSRLAAIEGRPPSLRDEVTGCPFAPRCPLATFLCTQQEPALLPVEAEPARRAACHHSDRTGEESADA</sequence>